<dbReference type="PRINTS" id="PR00125">
    <property type="entry name" value="ATPASEDELTA"/>
</dbReference>
<proteinExistence type="inferred from homology"/>
<dbReference type="PANTHER" id="PTHR11910">
    <property type="entry name" value="ATP SYNTHASE DELTA CHAIN"/>
    <property type="match status" value="1"/>
</dbReference>
<dbReference type="AlphaFoldDB" id="A0A1U9NP57"/>
<dbReference type="InterPro" id="IPR000711">
    <property type="entry name" value="ATPase_OSCP/dsu"/>
</dbReference>
<dbReference type="EMBL" id="CP019791">
    <property type="protein sequence ID" value="AQT69390.1"/>
    <property type="molecule type" value="Genomic_DNA"/>
</dbReference>
<sequence length="209" mass="23614">MPESVRHVVREIYSEVLFELAEEAGCVDKVMEDLERVVEILQEQPEFASLLASQELKGQEKSEMVRRVFKEKISDLALDFLCVLARRNRIGFLASIFDQYEVMLDAQQNISLVEVTFAQKPKPEKLEKLKSELSDALKAKVKLRVDIEPEIMGGVIIKIGDRMIDNSLKNILGRAVNSVVENSKSKLKKSKSGFAGKKAPAVRKPNERI</sequence>
<dbReference type="PROSITE" id="PS00389">
    <property type="entry name" value="ATPASE_DELTA"/>
    <property type="match status" value="1"/>
</dbReference>
<evidence type="ECO:0000256" key="3">
    <source>
        <dbReference type="ARBA" id="ARBA00022781"/>
    </source>
</evidence>
<accession>A0A1U9NP57</accession>
<evidence type="ECO:0000256" key="5">
    <source>
        <dbReference type="ARBA" id="ARBA00023136"/>
    </source>
</evidence>
<evidence type="ECO:0000256" key="2">
    <source>
        <dbReference type="ARBA" id="ARBA00022448"/>
    </source>
</evidence>
<keyword evidence="3 7" id="KW-0375">Hydrogen ion transport</keyword>
<dbReference type="Pfam" id="PF00213">
    <property type="entry name" value="OSCP"/>
    <property type="match status" value="1"/>
</dbReference>
<evidence type="ECO:0000313" key="10">
    <source>
        <dbReference type="Proteomes" id="UP000189674"/>
    </source>
</evidence>
<evidence type="ECO:0000256" key="8">
    <source>
        <dbReference type="SAM" id="MobiDB-lite"/>
    </source>
</evidence>
<gene>
    <name evidence="7 9" type="primary">atpH</name>
    <name evidence="9" type="ORF">STSP2_02579</name>
</gene>
<dbReference type="HAMAP" id="MF_01416">
    <property type="entry name" value="ATP_synth_delta_bact"/>
    <property type="match status" value="1"/>
</dbReference>
<keyword evidence="5 7" id="KW-0472">Membrane</keyword>
<feature type="region of interest" description="Disordered" evidence="8">
    <location>
        <begin position="188"/>
        <end position="209"/>
    </location>
</feature>
<dbReference type="RefSeq" id="WP_146663083.1">
    <property type="nucleotide sequence ID" value="NZ_CP019791.1"/>
</dbReference>
<reference evidence="10" key="1">
    <citation type="submission" date="2017-02" db="EMBL/GenBank/DDBJ databases">
        <title>Comparative genomics and description of representatives of a novel lineage of planctomycetes thriving in anoxic sediments.</title>
        <authorList>
            <person name="Spring S."/>
            <person name="Bunk B."/>
            <person name="Sproer C."/>
        </authorList>
    </citation>
    <scope>NUCLEOTIDE SEQUENCE [LARGE SCALE GENOMIC DNA]</scope>
    <source>
        <strain evidence="10">ST-NAGAB-D1</strain>
    </source>
</reference>
<keyword evidence="4 7" id="KW-0406">Ion transport</keyword>
<dbReference type="Gene3D" id="1.10.520.20">
    <property type="entry name" value="N-terminal domain of the delta subunit of the F1F0-ATP synthase"/>
    <property type="match status" value="1"/>
</dbReference>
<keyword evidence="7" id="KW-0139">CF(1)</keyword>
<dbReference type="GO" id="GO:0046933">
    <property type="term" value="F:proton-transporting ATP synthase activity, rotational mechanism"/>
    <property type="evidence" value="ECO:0007669"/>
    <property type="project" value="UniProtKB-UniRule"/>
</dbReference>
<evidence type="ECO:0000313" key="9">
    <source>
        <dbReference type="EMBL" id="AQT69390.1"/>
    </source>
</evidence>
<dbReference type="STRING" id="1936003.STSP2_02579"/>
<dbReference type="NCBIfam" id="TIGR01145">
    <property type="entry name" value="ATP_synt_delta"/>
    <property type="match status" value="1"/>
</dbReference>
<dbReference type="OrthoDB" id="9802471at2"/>
<dbReference type="InterPro" id="IPR026015">
    <property type="entry name" value="ATP_synth_OSCP/delta_N_sf"/>
</dbReference>
<evidence type="ECO:0000256" key="6">
    <source>
        <dbReference type="ARBA" id="ARBA00023310"/>
    </source>
</evidence>
<dbReference type="GO" id="GO:0045259">
    <property type="term" value="C:proton-transporting ATP synthase complex"/>
    <property type="evidence" value="ECO:0007669"/>
    <property type="project" value="UniProtKB-KW"/>
</dbReference>
<evidence type="ECO:0000256" key="4">
    <source>
        <dbReference type="ARBA" id="ARBA00023065"/>
    </source>
</evidence>
<dbReference type="KEGG" id="alus:STSP2_02579"/>
<comment type="function">
    <text evidence="7">F(1)F(0) ATP synthase produces ATP from ADP in the presence of a proton or sodium gradient. F-type ATPases consist of two structural domains, F(1) containing the extramembraneous catalytic core and F(0) containing the membrane proton channel, linked together by a central stalk and a peripheral stalk. During catalysis, ATP synthesis in the catalytic domain of F(1) is coupled via a rotary mechanism of the central stalk subunits to proton translocation.</text>
</comment>
<dbReference type="GO" id="GO:0005886">
    <property type="term" value="C:plasma membrane"/>
    <property type="evidence" value="ECO:0007669"/>
    <property type="project" value="UniProtKB-SubCell"/>
</dbReference>
<name>A0A1U9NP57_9BACT</name>
<keyword evidence="2 7" id="KW-0813">Transport</keyword>
<organism evidence="9 10">
    <name type="scientific">Anaerohalosphaera lusitana</name>
    <dbReference type="NCBI Taxonomy" id="1936003"/>
    <lineage>
        <taxon>Bacteria</taxon>
        <taxon>Pseudomonadati</taxon>
        <taxon>Planctomycetota</taxon>
        <taxon>Phycisphaerae</taxon>
        <taxon>Sedimentisphaerales</taxon>
        <taxon>Anaerohalosphaeraceae</taxon>
        <taxon>Anaerohalosphaera</taxon>
    </lineage>
</organism>
<comment type="similarity">
    <text evidence="7">Belongs to the ATPase delta chain family.</text>
</comment>
<keyword evidence="10" id="KW-1185">Reference proteome</keyword>
<dbReference type="SUPFAM" id="SSF47928">
    <property type="entry name" value="N-terminal domain of the delta subunit of the F1F0-ATP synthase"/>
    <property type="match status" value="1"/>
</dbReference>
<dbReference type="Proteomes" id="UP000189674">
    <property type="component" value="Chromosome"/>
</dbReference>
<keyword evidence="7" id="KW-1003">Cell membrane</keyword>
<comment type="function">
    <text evidence="7">This protein is part of the stalk that links CF(0) to CF(1). It either transmits conformational changes from CF(0) to CF(1) or is implicated in proton conduction.</text>
</comment>
<comment type="subcellular location">
    <subcellularLocation>
        <location evidence="7">Cell membrane</location>
        <topology evidence="7">Peripheral membrane protein</topology>
    </subcellularLocation>
    <subcellularLocation>
        <location evidence="1">Membrane</location>
    </subcellularLocation>
</comment>
<evidence type="ECO:0000256" key="7">
    <source>
        <dbReference type="HAMAP-Rule" id="MF_01416"/>
    </source>
</evidence>
<evidence type="ECO:0000256" key="1">
    <source>
        <dbReference type="ARBA" id="ARBA00004370"/>
    </source>
</evidence>
<keyword evidence="6 7" id="KW-0066">ATP synthesis</keyword>
<dbReference type="InterPro" id="IPR020781">
    <property type="entry name" value="ATPase_OSCP/d_CS"/>
</dbReference>
<protein>
    <recommendedName>
        <fullName evidence="7">ATP synthase subunit delta</fullName>
    </recommendedName>
    <alternativeName>
        <fullName evidence="7">ATP synthase F(1) sector subunit delta</fullName>
    </alternativeName>
    <alternativeName>
        <fullName evidence="7">F-type ATPase subunit delta</fullName>
        <shortName evidence="7">F-ATPase subunit delta</shortName>
    </alternativeName>
</protein>